<keyword evidence="1" id="KW-0812">Transmembrane</keyword>
<accession>A0A2I2FB92</accession>
<dbReference type="AlphaFoldDB" id="A0A2I2FB92"/>
<evidence type="ECO:0000313" key="3">
    <source>
        <dbReference type="Proteomes" id="UP000234585"/>
    </source>
</evidence>
<dbReference type="GeneID" id="36525911"/>
<evidence type="ECO:0000256" key="1">
    <source>
        <dbReference type="SAM" id="Phobius"/>
    </source>
</evidence>
<dbReference type="OrthoDB" id="5587367at2759"/>
<keyword evidence="1" id="KW-1133">Transmembrane helix</keyword>
<organism evidence="2 3">
    <name type="scientific">Aspergillus candidus</name>
    <dbReference type="NCBI Taxonomy" id="41067"/>
    <lineage>
        <taxon>Eukaryota</taxon>
        <taxon>Fungi</taxon>
        <taxon>Dikarya</taxon>
        <taxon>Ascomycota</taxon>
        <taxon>Pezizomycotina</taxon>
        <taxon>Eurotiomycetes</taxon>
        <taxon>Eurotiomycetidae</taxon>
        <taxon>Eurotiales</taxon>
        <taxon>Aspergillaceae</taxon>
        <taxon>Aspergillus</taxon>
        <taxon>Aspergillus subgen. Circumdati</taxon>
    </lineage>
</organism>
<proteinExistence type="predicted"/>
<reference evidence="2 3" key="1">
    <citation type="submission" date="2017-12" db="EMBL/GenBank/DDBJ databases">
        <authorList>
            <consortium name="DOE Joint Genome Institute"/>
            <person name="Haridas S."/>
            <person name="Kjaerbolling I."/>
            <person name="Vesth T.C."/>
            <person name="Frisvad J.C."/>
            <person name="Nybo J.L."/>
            <person name="Theobald S."/>
            <person name="Kuo A."/>
            <person name="Bowyer P."/>
            <person name="Matsuda Y."/>
            <person name="Mondo S."/>
            <person name="Lyhne E.K."/>
            <person name="Kogle M.E."/>
            <person name="Clum A."/>
            <person name="Lipzen A."/>
            <person name="Salamov A."/>
            <person name="Ngan C.Y."/>
            <person name="Daum C."/>
            <person name="Chiniquy J."/>
            <person name="Barry K."/>
            <person name="LaButti K."/>
            <person name="Simmons B.A."/>
            <person name="Magnuson J.K."/>
            <person name="Mortensen U.H."/>
            <person name="Larsen T.O."/>
            <person name="Grigoriev I.V."/>
            <person name="Baker S.E."/>
            <person name="Andersen M.R."/>
            <person name="Nordberg H.P."/>
            <person name="Cantor M.N."/>
            <person name="Hua S.X."/>
        </authorList>
    </citation>
    <scope>NUCLEOTIDE SEQUENCE [LARGE SCALE GENOMIC DNA]</scope>
    <source>
        <strain evidence="2 3">CBS 102.13</strain>
    </source>
</reference>
<dbReference type="RefSeq" id="XP_024671885.1">
    <property type="nucleotide sequence ID" value="XM_024818751.1"/>
</dbReference>
<gene>
    <name evidence="2" type="ORF">BDW47DRAFT_32312</name>
</gene>
<dbReference type="Proteomes" id="UP000234585">
    <property type="component" value="Unassembled WGS sequence"/>
</dbReference>
<protein>
    <submittedName>
        <fullName evidence="2">Uncharacterized protein</fullName>
    </submittedName>
</protein>
<keyword evidence="1" id="KW-0472">Membrane</keyword>
<evidence type="ECO:0000313" key="2">
    <source>
        <dbReference type="EMBL" id="PLB37873.1"/>
    </source>
</evidence>
<feature type="transmembrane region" description="Helical" evidence="1">
    <location>
        <begin position="51"/>
        <end position="69"/>
    </location>
</feature>
<dbReference type="EMBL" id="KZ559139">
    <property type="protein sequence ID" value="PLB37873.1"/>
    <property type="molecule type" value="Genomic_DNA"/>
</dbReference>
<sequence>MSRLHRICQYLREWWSDCALLMPARDPDDLSDQYTFPQARYAGQGYQQRRAWYVCVFLIIYGMICRRGLRIRCHNAIIP</sequence>
<name>A0A2I2FB92_ASPCN</name>
<keyword evidence="3" id="KW-1185">Reference proteome</keyword>